<organism evidence="14 15">
    <name type="scientific">Lunasporangiospora selenospora</name>
    <dbReference type="NCBI Taxonomy" id="979761"/>
    <lineage>
        <taxon>Eukaryota</taxon>
        <taxon>Fungi</taxon>
        <taxon>Fungi incertae sedis</taxon>
        <taxon>Mucoromycota</taxon>
        <taxon>Mortierellomycotina</taxon>
        <taxon>Mortierellomycetes</taxon>
        <taxon>Mortierellales</taxon>
        <taxon>Mortierellaceae</taxon>
        <taxon>Lunasporangiospora</taxon>
    </lineage>
</organism>
<keyword evidence="7" id="KW-0067">ATP-binding</keyword>
<dbReference type="GO" id="GO:0003678">
    <property type="term" value="F:DNA helicase activity"/>
    <property type="evidence" value="ECO:0007669"/>
    <property type="project" value="UniProtKB-EC"/>
</dbReference>
<dbReference type="GO" id="GO:0005524">
    <property type="term" value="F:ATP binding"/>
    <property type="evidence" value="ECO:0007669"/>
    <property type="project" value="UniProtKB-KW"/>
</dbReference>
<feature type="region of interest" description="Disordered" evidence="11">
    <location>
        <begin position="110"/>
        <end position="130"/>
    </location>
</feature>
<evidence type="ECO:0000256" key="2">
    <source>
        <dbReference type="ARBA" id="ARBA00007025"/>
    </source>
</evidence>
<dbReference type="InterPro" id="IPR000330">
    <property type="entry name" value="SNF2_N"/>
</dbReference>
<dbReference type="GO" id="GO:0005634">
    <property type="term" value="C:nucleus"/>
    <property type="evidence" value="ECO:0007669"/>
    <property type="project" value="UniProtKB-SubCell"/>
</dbReference>
<dbReference type="InterPro" id="IPR038718">
    <property type="entry name" value="SNF2-like_sf"/>
</dbReference>
<feature type="compositionally biased region" description="Polar residues" evidence="11">
    <location>
        <begin position="820"/>
        <end position="845"/>
    </location>
</feature>
<comment type="similarity">
    <text evidence="2">Belongs to the SNF2/RAD54 helicase family.</text>
</comment>
<dbReference type="CDD" id="cd18793">
    <property type="entry name" value="SF2_C_SNF"/>
    <property type="match status" value="1"/>
</dbReference>
<dbReference type="InterPro" id="IPR049730">
    <property type="entry name" value="SNF2/RAD54-like_C"/>
</dbReference>
<evidence type="ECO:0000256" key="1">
    <source>
        <dbReference type="ARBA" id="ARBA00004123"/>
    </source>
</evidence>
<dbReference type="SMART" id="SM00487">
    <property type="entry name" value="DEXDc"/>
    <property type="match status" value="1"/>
</dbReference>
<accession>A0A9P6KEX7</accession>
<feature type="region of interest" description="Disordered" evidence="11">
    <location>
        <begin position="314"/>
        <end position="393"/>
    </location>
</feature>
<evidence type="ECO:0000256" key="5">
    <source>
        <dbReference type="ARBA" id="ARBA00022801"/>
    </source>
</evidence>
<feature type="compositionally biased region" description="Polar residues" evidence="11">
    <location>
        <begin position="44"/>
        <end position="56"/>
    </location>
</feature>
<dbReference type="GO" id="GO:0005694">
    <property type="term" value="C:chromosome"/>
    <property type="evidence" value="ECO:0007669"/>
    <property type="project" value="UniProtKB-ARBA"/>
</dbReference>
<dbReference type="PANTHER" id="PTHR10799">
    <property type="entry name" value="SNF2/RAD54 HELICASE FAMILY"/>
    <property type="match status" value="1"/>
</dbReference>
<dbReference type="EC" id="3.6.4.12" evidence="3"/>
<dbReference type="Pfam" id="PF00271">
    <property type="entry name" value="Helicase_C"/>
    <property type="match status" value="1"/>
</dbReference>
<gene>
    <name evidence="14" type="ORF">BGW38_000312</name>
</gene>
<dbReference type="FunFam" id="3.40.50.10810:FF:000014">
    <property type="entry name" value="SWI/SNF-related matrix-associated actin-dependent regulator of chromatin subfamily A containing DEAD/H box 1"/>
    <property type="match status" value="1"/>
</dbReference>
<keyword evidence="15" id="KW-1185">Reference proteome</keyword>
<feature type="compositionally biased region" description="Low complexity" evidence="11">
    <location>
        <begin position="17"/>
        <end position="27"/>
    </location>
</feature>
<dbReference type="Gene3D" id="3.40.50.300">
    <property type="entry name" value="P-loop containing nucleotide triphosphate hydrolases"/>
    <property type="match status" value="1"/>
</dbReference>
<dbReference type="Proteomes" id="UP000780801">
    <property type="component" value="Unassembled WGS sequence"/>
</dbReference>
<evidence type="ECO:0000256" key="9">
    <source>
        <dbReference type="ARBA" id="ARBA00023125"/>
    </source>
</evidence>
<evidence type="ECO:0000256" key="6">
    <source>
        <dbReference type="ARBA" id="ARBA00022806"/>
    </source>
</evidence>
<dbReference type="GO" id="GO:0006325">
    <property type="term" value="P:chromatin organization"/>
    <property type="evidence" value="ECO:0007669"/>
    <property type="project" value="UniProtKB-KW"/>
</dbReference>
<dbReference type="PROSITE" id="PS51192">
    <property type="entry name" value="HELICASE_ATP_BIND_1"/>
    <property type="match status" value="1"/>
</dbReference>
<evidence type="ECO:0000259" key="13">
    <source>
        <dbReference type="PROSITE" id="PS51194"/>
    </source>
</evidence>
<reference evidence="14" key="1">
    <citation type="journal article" date="2020" name="Fungal Divers.">
        <title>Resolving the Mortierellaceae phylogeny through synthesis of multi-gene phylogenetics and phylogenomics.</title>
        <authorList>
            <person name="Vandepol N."/>
            <person name="Liber J."/>
            <person name="Desiro A."/>
            <person name="Na H."/>
            <person name="Kennedy M."/>
            <person name="Barry K."/>
            <person name="Grigoriev I.V."/>
            <person name="Miller A.N."/>
            <person name="O'Donnell K."/>
            <person name="Stajich J.E."/>
            <person name="Bonito G."/>
        </authorList>
    </citation>
    <scope>NUCLEOTIDE SEQUENCE</scope>
    <source>
        <strain evidence="14">KOD1015</strain>
    </source>
</reference>
<dbReference type="OrthoDB" id="448448at2759"/>
<evidence type="ECO:0000256" key="3">
    <source>
        <dbReference type="ARBA" id="ARBA00012551"/>
    </source>
</evidence>
<feature type="domain" description="Helicase C-terminal" evidence="13">
    <location>
        <begin position="948"/>
        <end position="1099"/>
    </location>
</feature>
<feature type="compositionally biased region" description="Basic and acidic residues" evidence="11">
    <location>
        <begin position="355"/>
        <end position="369"/>
    </location>
</feature>
<evidence type="ECO:0000259" key="12">
    <source>
        <dbReference type="PROSITE" id="PS51192"/>
    </source>
</evidence>
<evidence type="ECO:0000256" key="11">
    <source>
        <dbReference type="SAM" id="MobiDB-lite"/>
    </source>
</evidence>
<comment type="caution">
    <text evidence="14">The sequence shown here is derived from an EMBL/GenBank/DDBJ whole genome shotgun (WGS) entry which is preliminary data.</text>
</comment>
<dbReference type="SUPFAM" id="SSF52540">
    <property type="entry name" value="P-loop containing nucleoside triphosphate hydrolases"/>
    <property type="match status" value="2"/>
</dbReference>
<dbReference type="GO" id="GO:0003677">
    <property type="term" value="F:DNA binding"/>
    <property type="evidence" value="ECO:0007669"/>
    <property type="project" value="UniProtKB-KW"/>
</dbReference>
<keyword evidence="9" id="KW-0238">DNA-binding</keyword>
<evidence type="ECO:0000313" key="15">
    <source>
        <dbReference type="Proteomes" id="UP000780801"/>
    </source>
</evidence>
<keyword evidence="6" id="KW-0347">Helicase</keyword>
<comment type="subcellular location">
    <subcellularLocation>
        <location evidence="1">Nucleus</location>
    </subcellularLocation>
</comment>
<dbReference type="AlphaFoldDB" id="A0A9P6KEX7"/>
<keyword evidence="8" id="KW-0156">Chromatin regulator</keyword>
<dbReference type="Pfam" id="PF00176">
    <property type="entry name" value="SNF2-rel_dom"/>
    <property type="match status" value="1"/>
</dbReference>
<keyword evidence="10" id="KW-0539">Nucleus</keyword>
<evidence type="ECO:0000256" key="8">
    <source>
        <dbReference type="ARBA" id="ARBA00022853"/>
    </source>
</evidence>
<dbReference type="EMBL" id="JAABOA010001082">
    <property type="protein sequence ID" value="KAF9582353.1"/>
    <property type="molecule type" value="Genomic_DNA"/>
</dbReference>
<dbReference type="InterPro" id="IPR001650">
    <property type="entry name" value="Helicase_C-like"/>
</dbReference>
<keyword evidence="4" id="KW-0547">Nucleotide-binding</keyword>
<feature type="compositionally biased region" description="Polar residues" evidence="11">
    <location>
        <begin position="241"/>
        <end position="250"/>
    </location>
</feature>
<feature type="region of interest" description="Disordered" evidence="11">
    <location>
        <begin position="144"/>
        <end position="189"/>
    </location>
</feature>
<dbReference type="Gene3D" id="3.40.50.10810">
    <property type="entry name" value="Tandem AAA-ATPase domain"/>
    <property type="match status" value="1"/>
</dbReference>
<evidence type="ECO:0000256" key="4">
    <source>
        <dbReference type="ARBA" id="ARBA00022741"/>
    </source>
</evidence>
<sequence>MSALQRLQEFRYKKSQATTTAGGATKTDLSTTPTAPSPGRKTSPGLTWPSTPNNFPHNEELAALPHQLAQTSQTSLATKVYGRHDLGSGGANVRAEADSPRITVRLEQEECRHYSTSSSSTSTKQSIEPLTPFKQLVGSFRYTGENGAQAGSKSDNSFGQSVQKLEQTSSGFESSDGQDEHATIATGQKRAARRLVKRYIVSSDDDDPGSGSGSGQKNSGTLPTVEKRRRLVRKSELVDSDGQSTLSKASSPVDRSDSDTGDMTNMDESLAQLQSTFPDTPFAELKKVLLEVGGEYSAAARNIVYKTSSSLFSLESSSNGAKHHASTGSNAEPLDDNNDASVSNGVRLQRLSLRKSTESEPKVGKKEVISIDSDDAEDPFDESHQSEDDQQDLEEEATLQFFNDAPSQNLIELAGCSKAQAALIIGLRPFSDNDDLYQRLRGTKGVSARIVDTYQTTKDAIQTVDKMLTKVEHIRRDIVGVLSHWRKMDIEGFPELPPSIGGQNEEDADFQLTSQDEVSRKKAEREAMGQFIDTQPSVMADTFKLKSYQLLGMNWLALLWRKKLSGILADEMGLGKTAQVIAFLAHLYENNEKGPFLVIVPSSTISNWLREFSKFCPTLDVRSYYGLAQEREELRYELSEDTSYNVVVTTYNIATGNNDERKFLSRRGFKGVILDEGHMLKNCTSLRYKQLMNIKSDFRLLLTGTPLQNNLEELLSLIVFVMPGLFGDHEDVLRTMFKIKPDARTESSSLLSKERITRARHLISPFVLRRKKALVLKDLPPKTERVVFCELNDRQKALYDRITSSSAFQQGMVEPDDSNASESTSKSKNAAKSGTNRSKAASGQQPPEEDEGFANVLMQLRKIAVHPMLCRDMYNQATITKIANTLVNEPEFYDSRVDYIVEDMMIMSDFEIHRMCKKYKRLHRFALTGDPWMDAGKVKELNTILPPMIADGYSRVLIFSQFTMALDVLEVVMETMGLKFLRLDGQTKVEERQPIIDEFNDDQSYKAFLLSTKAGGFGINLTGANTVIMYDLDFNPHNDKQAEDRVHRVGQTREVQVIKLVTKSTVEEQILELANMKLKLDEHISKAHSEVVPQSKQTANSLNSGFLKLVKQSWKTNH</sequence>
<dbReference type="InterPro" id="IPR014001">
    <property type="entry name" value="Helicase_ATP-bd"/>
</dbReference>
<evidence type="ECO:0000256" key="7">
    <source>
        <dbReference type="ARBA" id="ARBA00022840"/>
    </source>
</evidence>
<feature type="region of interest" description="Disordered" evidence="11">
    <location>
        <begin position="201"/>
        <end position="265"/>
    </location>
</feature>
<evidence type="ECO:0000313" key="14">
    <source>
        <dbReference type="EMBL" id="KAF9582353.1"/>
    </source>
</evidence>
<feature type="compositionally biased region" description="Polar residues" evidence="11">
    <location>
        <begin position="149"/>
        <end position="175"/>
    </location>
</feature>
<dbReference type="PROSITE" id="PS51194">
    <property type="entry name" value="HELICASE_CTER"/>
    <property type="match status" value="1"/>
</dbReference>
<dbReference type="InterPro" id="IPR027417">
    <property type="entry name" value="P-loop_NTPase"/>
</dbReference>
<feature type="region of interest" description="Disordered" evidence="11">
    <location>
        <begin position="810"/>
        <end position="849"/>
    </location>
</feature>
<feature type="domain" description="Helicase ATP-binding" evidence="12">
    <location>
        <begin position="557"/>
        <end position="724"/>
    </location>
</feature>
<dbReference type="SMART" id="SM00490">
    <property type="entry name" value="HELICc"/>
    <property type="match status" value="1"/>
</dbReference>
<protein>
    <recommendedName>
        <fullName evidence="3">DNA helicase</fullName>
        <ecNumber evidence="3">3.6.4.12</ecNumber>
    </recommendedName>
</protein>
<name>A0A9P6KEX7_9FUNG</name>
<dbReference type="GO" id="GO:0016787">
    <property type="term" value="F:hydrolase activity"/>
    <property type="evidence" value="ECO:0007669"/>
    <property type="project" value="UniProtKB-KW"/>
</dbReference>
<keyword evidence="5" id="KW-0378">Hydrolase</keyword>
<feature type="region of interest" description="Disordered" evidence="11">
    <location>
        <begin position="1"/>
        <end position="58"/>
    </location>
</feature>
<proteinExistence type="inferred from homology"/>
<evidence type="ECO:0000256" key="10">
    <source>
        <dbReference type="ARBA" id="ARBA00023242"/>
    </source>
</evidence>